<dbReference type="AlphaFoldDB" id="A0A562LYJ3"/>
<name>A0A562LYJ3_9GAMM</name>
<evidence type="ECO:0000313" key="2">
    <source>
        <dbReference type="Proteomes" id="UP000316471"/>
    </source>
</evidence>
<dbReference type="RefSeq" id="WP_144812935.1">
    <property type="nucleotide sequence ID" value="NZ_VLKP01000003.1"/>
</dbReference>
<sequence>MKPAPEDVEGMANALRELAAQAKHASNMVKTRKAAMRVLLHTREGRKSIQDTADLLGALYPSVCEAMAAMGPALGALNRLLKQAQRGRFQA</sequence>
<organism evidence="1 2">
    <name type="scientific">Aerolutibacter ruishenii</name>
    <dbReference type="NCBI Taxonomy" id="686800"/>
    <lineage>
        <taxon>Bacteria</taxon>
        <taxon>Pseudomonadati</taxon>
        <taxon>Pseudomonadota</taxon>
        <taxon>Gammaproteobacteria</taxon>
        <taxon>Lysobacterales</taxon>
        <taxon>Lysobacteraceae</taxon>
        <taxon>Aerolutibacter</taxon>
    </lineage>
</organism>
<keyword evidence="2" id="KW-1185">Reference proteome</keyword>
<accession>A0A562LYJ3</accession>
<reference evidence="1 2" key="1">
    <citation type="journal article" date="2015" name="Stand. Genomic Sci.">
        <title>Genomic Encyclopedia of Bacterial and Archaeal Type Strains, Phase III: the genomes of soil and plant-associated and newly described type strains.</title>
        <authorList>
            <person name="Whitman W.B."/>
            <person name="Woyke T."/>
            <person name="Klenk H.P."/>
            <person name="Zhou Y."/>
            <person name="Lilburn T.G."/>
            <person name="Beck B.J."/>
            <person name="De Vos P."/>
            <person name="Vandamme P."/>
            <person name="Eisen J.A."/>
            <person name="Garrity G."/>
            <person name="Hugenholtz P."/>
            <person name="Kyrpides N.C."/>
        </authorList>
    </citation>
    <scope>NUCLEOTIDE SEQUENCE [LARGE SCALE GENOMIC DNA]</scope>
    <source>
        <strain evidence="1 2">CGMCC 1.10136</strain>
    </source>
</reference>
<proteinExistence type="predicted"/>
<gene>
    <name evidence="1" type="ORF">IP93_01059</name>
</gene>
<comment type="caution">
    <text evidence="1">The sequence shown here is derived from an EMBL/GenBank/DDBJ whole genome shotgun (WGS) entry which is preliminary data.</text>
</comment>
<protein>
    <submittedName>
        <fullName evidence="1">Uncharacterized protein</fullName>
    </submittedName>
</protein>
<dbReference type="EMBL" id="VLKP01000003">
    <property type="protein sequence ID" value="TWI12714.1"/>
    <property type="molecule type" value="Genomic_DNA"/>
</dbReference>
<dbReference type="Proteomes" id="UP000316471">
    <property type="component" value="Unassembled WGS sequence"/>
</dbReference>
<evidence type="ECO:0000313" key="1">
    <source>
        <dbReference type="EMBL" id="TWI12714.1"/>
    </source>
</evidence>